<dbReference type="EMBL" id="BSYO01000010">
    <property type="protein sequence ID" value="GMH10638.1"/>
    <property type="molecule type" value="Genomic_DNA"/>
</dbReference>
<accession>A0AAD3SG26</accession>
<gene>
    <name evidence="1" type="ORF">Nepgr_012479</name>
</gene>
<organism evidence="1 2">
    <name type="scientific">Nepenthes gracilis</name>
    <name type="common">Slender pitcher plant</name>
    <dbReference type="NCBI Taxonomy" id="150966"/>
    <lineage>
        <taxon>Eukaryota</taxon>
        <taxon>Viridiplantae</taxon>
        <taxon>Streptophyta</taxon>
        <taxon>Embryophyta</taxon>
        <taxon>Tracheophyta</taxon>
        <taxon>Spermatophyta</taxon>
        <taxon>Magnoliopsida</taxon>
        <taxon>eudicotyledons</taxon>
        <taxon>Gunneridae</taxon>
        <taxon>Pentapetalae</taxon>
        <taxon>Caryophyllales</taxon>
        <taxon>Nepenthaceae</taxon>
        <taxon>Nepenthes</taxon>
    </lineage>
</organism>
<protein>
    <submittedName>
        <fullName evidence="1">Uncharacterized protein</fullName>
    </submittedName>
</protein>
<name>A0AAD3SG26_NEPGR</name>
<evidence type="ECO:0000313" key="2">
    <source>
        <dbReference type="Proteomes" id="UP001279734"/>
    </source>
</evidence>
<keyword evidence="2" id="KW-1185">Reference proteome</keyword>
<comment type="caution">
    <text evidence="1">The sequence shown here is derived from an EMBL/GenBank/DDBJ whole genome shotgun (WGS) entry which is preliminary data.</text>
</comment>
<evidence type="ECO:0000313" key="1">
    <source>
        <dbReference type="EMBL" id="GMH10638.1"/>
    </source>
</evidence>
<sequence>MHYAVAFDATDLRLWMAVGSWWLLLHWQDMLMLAFRLPFAGLLKVAFEDAKLHGAHSVPGVFPRVDLLVSCCCWNLAGLGYTDGLGCDSSLRTTLDWSGLFDID</sequence>
<dbReference type="Proteomes" id="UP001279734">
    <property type="component" value="Unassembled WGS sequence"/>
</dbReference>
<proteinExistence type="predicted"/>
<dbReference type="AlphaFoldDB" id="A0AAD3SG26"/>
<reference evidence="1" key="1">
    <citation type="submission" date="2023-05" db="EMBL/GenBank/DDBJ databases">
        <title>Nepenthes gracilis genome sequencing.</title>
        <authorList>
            <person name="Fukushima K."/>
        </authorList>
    </citation>
    <scope>NUCLEOTIDE SEQUENCE</scope>
    <source>
        <strain evidence="1">SING2019-196</strain>
    </source>
</reference>